<dbReference type="Proteomes" id="UP000681722">
    <property type="component" value="Unassembled WGS sequence"/>
</dbReference>
<evidence type="ECO:0000313" key="2">
    <source>
        <dbReference type="EMBL" id="CAF4682223.1"/>
    </source>
</evidence>
<dbReference type="OrthoDB" id="10254187at2759"/>
<sequence>RPLSLSAMLLGGHDKEYVHRDTPMNNPDVKFDFTPENYKRVEFQIKVQWK</sequence>
<dbReference type="EMBL" id="CAJNOQ010066516">
    <property type="protein sequence ID" value="CAF1680980.1"/>
    <property type="molecule type" value="Genomic_DNA"/>
</dbReference>
<proteinExistence type="predicted"/>
<accession>A0A816H3T4</accession>
<organism evidence="1 3">
    <name type="scientific">Didymodactylos carnosus</name>
    <dbReference type="NCBI Taxonomy" id="1234261"/>
    <lineage>
        <taxon>Eukaryota</taxon>
        <taxon>Metazoa</taxon>
        <taxon>Spiralia</taxon>
        <taxon>Gnathifera</taxon>
        <taxon>Rotifera</taxon>
        <taxon>Eurotatoria</taxon>
        <taxon>Bdelloidea</taxon>
        <taxon>Philodinida</taxon>
        <taxon>Philodinidae</taxon>
        <taxon>Didymodactylos</taxon>
    </lineage>
</organism>
<name>A0A816H3T4_9BILA</name>
<dbReference type="EMBL" id="CAJOBC010154472">
    <property type="protein sequence ID" value="CAF4682223.1"/>
    <property type="molecule type" value="Genomic_DNA"/>
</dbReference>
<comment type="caution">
    <text evidence="1">The sequence shown here is derived from an EMBL/GenBank/DDBJ whole genome shotgun (WGS) entry which is preliminary data.</text>
</comment>
<protein>
    <submittedName>
        <fullName evidence="1">Uncharacterized protein</fullName>
    </submittedName>
</protein>
<dbReference type="Proteomes" id="UP000663829">
    <property type="component" value="Unassembled WGS sequence"/>
</dbReference>
<gene>
    <name evidence="1" type="ORF">GPM918_LOCUS46597</name>
    <name evidence="2" type="ORF">SRO942_LOCUS51086</name>
</gene>
<evidence type="ECO:0000313" key="1">
    <source>
        <dbReference type="EMBL" id="CAF1680980.1"/>
    </source>
</evidence>
<feature type="non-terminal residue" evidence="1">
    <location>
        <position position="1"/>
    </location>
</feature>
<reference evidence="1" key="1">
    <citation type="submission" date="2021-02" db="EMBL/GenBank/DDBJ databases">
        <authorList>
            <person name="Nowell W R."/>
        </authorList>
    </citation>
    <scope>NUCLEOTIDE SEQUENCE</scope>
</reference>
<keyword evidence="3" id="KW-1185">Reference proteome</keyword>
<evidence type="ECO:0000313" key="3">
    <source>
        <dbReference type="Proteomes" id="UP000663829"/>
    </source>
</evidence>
<dbReference type="AlphaFoldDB" id="A0A816H3T4"/>